<protein>
    <recommendedName>
        <fullName evidence="3">Ubiquitin-like domain-containing protein</fullName>
    </recommendedName>
</protein>
<dbReference type="InterPro" id="IPR015496">
    <property type="entry name" value="Ubiquilin"/>
</dbReference>
<feature type="domain" description="Ubiquitin-like" evidence="3">
    <location>
        <begin position="76"/>
        <end position="143"/>
    </location>
</feature>
<dbReference type="PANTHER" id="PTHR10677:SF3">
    <property type="entry name" value="FI07626P-RELATED"/>
    <property type="match status" value="1"/>
</dbReference>
<feature type="compositionally biased region" description="Basic and acidic residues" evidence="1">
    <location>
        <begin position="31"/>
        <end position="49"/>
    </location>
</feature>
<dbReference type="Gene3D" id="3.10.20.90">
    <property type="entry name" value="Phosphatidylinositol 3-kinase Catalytic Subunit, Chain A, domain 1"/>
    <property type="match status" value="1"/>
</dbReference>
<feature type="transmembrane region" description="Helical" evidence="2">
    <location>
        <begin position="239"/>
        <end position="259"/>
    </location>
</feature>
<sequence length="513" mass="57385">MPSSSSSSNRRHGRQKYTSVANNDEDEDDHDTNGDEFHDEPIAKDRSDDNNDDGNNNNNESNSNESNNEDDEDCNLSITILDSAQKKFPVPCRADWTVGKFKRKSARIHKVAPSQQRLIFRGKMLTNDEQTLQMHKLDTNDLIVHLFPKPRVLITTSKDKTANKDKKSGGTSTSTSTDDDDDGDSGIVDYDDDNNNNDNAAGAHITTIVIDQEEQDRRGQILVLGSVEIAESQNNVKMLSLLLVMICAMRLLALFSIAMGDAQEPNDPYHQHYPDNSSSINGNGNGSDINGTIHGQTGNMPHDDIYDTVINASEDQDYVPRSWQTPDYFDLFVSVIGFYVGTLGMRATQENTFRLATAYAIGTIVAGIGWNVWNVYEYIRFFKEQTDYRIHDHEGNSTHTHDHANGNGNDPYDPGSNSSNNYSDEYPPLTRDDFVTVAFFTILMPLFVWFLCCVRAFEFRRLLREAEEEAAGRIRNEYVVREGMDGDTNDSGIGNADENGNANLVQNTATEIV</sequence>
<feature type="transmembrane region" description="Helical" evidence="2">
    <location>
        <begin position="352"/>
        <end position="373"/>
    </location>
</feature>
<dbReference type="InterPro" id="IPR029071">
    <property type="entry name" value="Ubiquitin-like_domsf"/>
</dbReference>
<evidence type="ECO:0000256" key="1">
    <source>
        <dbReference type="SAM" id="MobiDB-lite"/>
    </source>
</evidence>
<feature type="region of interest" description="Disordered" evidence="1">
    <location>
        <begin position="1"/>
        <end position="72"/>
    </location>
</feature>
<feature type="region of interest" description="Disordered" evidence="1">
    <location>
        <begin position="266"/>
        <end position="297"/>
    </location>
</feature>
<evidence type="ECO:0000313" key="5">
    <source>
        <dbReference type="EMBL" id="CAE0716307.1"/>
    </source>
</evidence>
<accession>A0A6U9YP32</accession>
<feature type="region of interest" description="Disordered" evidence="1">
    <location>
        <begin position="158"/>
        <end position="198"/>
    </location>
</feature>
<dbReference type="SMART" id="SM00213">
    <property type="entry name" value="UBQ"/>
    <property type="match status" value="1"/>
</dbReference>
<proteinExistence type="predicted"/>
<feature type="compositionally biased region" description="Basic and acidic residues" evidence="1">
    <location>
        <begin position="158"/>
        <end position="168"/>
    </location>
</feature>
<feature type="transmembrane region" description="Helical" evidence="2">
    <location>
        <begin position="434"/>
        <end position="454"/>
    </location>
</feature>
<dbReference type="PROSITE" id="PS50053">
    <property type="entry name" value="UBIQUITIN_2"/>
    <property type="match status" value="1"/>
</dbReference>
<dbReference type="GO" id="GO:0006511">
    <property type="term" value="P:ubiquitin-dependent protein catabolic process"/>
    <property type="evidence" value="ECO:0007669"/>
    <property type="project" value="TreeGrafter"/>
</dbReference>
<evidence type="ECO:0000259" key="3">
    <source>
        <dbReference type="PROSITE" id="PS50053"/>
    </source>
</evidence>
<evidence type="ECO:0000256" key="2">
    <source>
        <dbReference type="SAM" id="Phobius"/>
    </source>
</evidence>
<dbReference type="Pfam" id="PF00240">
    <property type="entry name" value="ubiquitin"/>
    <property type="match status" value="1"/>
</dbReference>
<feature type="transmembrane region" description="Helical" evidence="2">
    <location>
        <begin position="328"/>
        <end position="345"/>
    </location>
</feature>
<keyword evidence="2" id="KW-1133">Transmembrane helix</keyword>
<dbReference type="GO" id="GO:0005829">
    <property type="term" value="C:cytosol"/>
    <property type="evidence" value="ECO:0007669"/>
    <property type="project" value="TreeGrafter"/>
</dbReference>
<feature type="region of interest" description="Disordered" evidence="1">
    <location>
        <begin position="393"/>
        <end position="424"/>
    </location>
</feature>
<name>A0A6U9YP32_9STRA</name>
<reference evidence="4" key="1">
    <citation type="submission" date="2021-01" db="EMBL/GenBank/DDBJ databases">
        <authorList>
            <person name="Corre E."/>
            <person name="Pelletier E."/>
            <person name="Niang G."/>
            <person name="Scheremetjew M."/>
            <person name="Finn R."/>
            <person name="Kale V."/>
            <person name="Holt S."/>
            <person name="Cochrane G."/>
            <person name="Meng A."/>
            <person name="Brown T."/>
            <person name="Cohen L."/>
        </authorList>
    </citation>
    <scope>NUCLEOTIDE SEQUENCE</scope>
    <source>
        <strain evidence="4">10249 10 AB</strain>
    </source>
</reference>
<dbReference type="PANTHER" id="PTHR10677">
    <property type="entry name" value="UBIQUILIN"/>
    <property type="match status" value="1"/>
</dbReference>
<organism evidence="4">
    <name type="scientific">Pseudo-nitzschia australis</name>
    <dbReference type="NCBI Taxonomy" id="44445"/>
    <lineage>
        <taxon>Eukaryota</taxon>
        <taxon>Sar</taxon>
        <taxon>Stramenopiles</taxon>
        <taxon>Ochrophyta</taxon>
        <taxon>Bacillariophyta</taxon>
        <taxon>Bacillariophyceae</taxon>
        <taxon>Bacillariophycidae</taxon>
        <taxon>Bacillariales</taxon>
        <taxon>Bacillariaceae</taxon>
        <taxon>Pseudo-nitzschia</taxon>
    </lineage>
</organism>
<gene>
    <name evidence="4" type="ORF">PAUS00366_LOCUS9058</name>
    <name evidence="5" type="ORF">PAUS00366_LOCUS9059</name>
</gene>
<evidence type="ECO:0000313" key="4">
    <source>
        <dbReference type="EMBL" id="CAE0716306.1"/>
    </source>
</evidence>
<feature type="compositionally biased region" description="Acidic residues" evidence="1">
    <location>
        <begin position="177"/>
        <end position="195"/>
    </location>
</feature>
<dbReference type="EMBL" id="HBIX01012085">
    <property type="protein sequence ID" value="CAE0716306.1"/>
    <property type="molecule type" value="Transcribed_RNA"/>
</dbReference>
<dbReference type="SUPFAM" id="SSF54236">
    <property type="entry name" value="Ubiquitin-like"/>
    <property type="match status" value="1"/>
</dbReference>
<feature type="compositionally biased region" description="Low complexity" evidence="1">
    <location>
        <begin position="53"/>
        <end position="66"/>
    </location>
</feature>
<dbReference type="EMBL" id="HBIX01012086">
    <property type="protein sequence ID" value="CAE0716307.1"/>
    <property type="molecule type" value="Transcribed_RNA"/>
</dbReference>
<keyword evidence="2" id="KW-0472">Membrane</keyword>
<keyword evidence="2" id="KW-0812">Transmembrane</keyword>
<dbReference type="InterPro" id="IPR000626">
    <property type="entry name" value="Ubiquitin-like_dom"/>
</dbReference>
<feature type="compositionally biased region" description="Basic and acidic residues" evidence="1">
    <location>
        <begin position="393"/>
        <end position="404"/>
    </location>
</feature>
<feature type="compositionally biased region" description="Low complexity" evidence="1">
    <location>
        <begin position="275"/>
        <end position="291"/>
    </location>
</feature>
<dbReference type="GO" id="GO:0031593">
    <property type="term" value="F:polyubiquitin modification-dependent protein binding"/>
    <property type="evidence" value="ECO:0007669"/>
    <property type="project" value="TreeGrafter"/>
</dbReference>
<dbReference type="AlphaFoldDB" id="A0A6U9YP32"/>